<reference evidence="1" key="1">
    <citation type="journal article" date="2021" name="Mol. Ecol. Resour.">
        <title>Apolygus lucorum genome provides insights into omnivorousness and mesophyll feeding.</title>
        <authorList>
            <person name="Liu Y."/>
            <person name="Liu H."/>
            <person name="Wang H."/>
            <person name="Huang T."/>
            <person name="Liu B."/>
            <person name="Yang B."/>
            <person name="Yin L."/>
            <person name="Li B."/>
            <person name="Zhang Y."/>
            <person name="Zhang S."/>
            <person name="Jiang F."/>
            <person name="Zhang X."/>
            <person name="Ren Y."/>
            <person name="Wang B."/>
            <person name="Wang S."/>
            <person name="Lu Y."/>
            <person name="Wu K."/>
            <person name="Fan W."/>
            <person name="Wang G."/>
        </authorList>
    </citation>
    <scope>NUCLEOTIDE SEQUENCE</scope>
    <source>
        <strain evidence="1">12Hb</strain>
    </source>
</reference>
<dbReference type="AlphaFoldDB" id="A0A8S9WY10"/>
<sequence length="100" mass="11238">MEAALVNLSKATTESEKELDKIRNKVKGIETILTKNMSFLEVKEQLIGLKEDLWRLSQESDCISRELAINDAELSVKSRKAEQAFENLATLVSGSDNRPE</sequence>
<accession>A0A8S9WY10</accession>
<gene>
    <name evidence="1" type="ORF">GE061_004215</name>
</gene>
<keyword evidence="2" id="KW-1185">Reference proteome</keyword>
<organism evidence="1 2">
    <name type="scientific">Apolygus lucorum</name>
    <name type="common">Small green plant bug</name>
    <name type="synonym">Lygocoris lucorum</name>
    <dbReference type="NCBI Taxonomy" id="248454"/>
    <lineage>
        <taxon>Eukaryota</taxon>
        <taxon>Metazoa</taxon>
        <taxon>Ecdysozoa</taxon>
        <taxon>Arthropoda</taxon>
        <taxon>Hexapoda</taxon>
        <taxon>Insecta</taxon>
        <taxon>Pterygota</taxon>
        <taxon>Neoptera</taxon>
        <taxon>Paraneoptera</taxon>
        <taxon>Hemiptera</taxon>
        <taxon>Heteroptera</taxon>
        <taxon>Panheteroptera</taxon>
        <taxon>Cimicomorpha</taxon>
        <taxon>Miridae</taxon>
        <taxon>Mirini</taxon>
        <taxon>Apolygus</taxon>
    </lineage>
</organism>
<evidence type="ECO:0000313" key="2">
    <source>
        <dbReference type="Proteomes" id="UP000466442"/>
    </source>
</evidence>
<protein>
    <submittedName>
        <fullName evidence="1">Uncharacterized protein</fullName>
    </submittedName>
</protein>
<name>A0A8S9WY10_APOLU</name>
<dbReference type="EMBL" id="WIXP02000012">
    <property type="protein sequence ID" value="KAF6201820.1"/>
    <property type="molecule type" value="Genomic_DNA"/>
</dbReference>
<comment type="caution">
    <text evidence="1">The sequence shown here is derived from an EMBL/GenBank/DDBJ whole genome shotgun (WGS) entry which is preliminary data.</text>
</comment>
<dbReference type="Proteomes" id="UP000466442">
    <property type="component" value="Linkage Group LG12"/>
</dbReference>
<proteinExistence type="predicted"/>
<evidence type="ECO:0000313" key="1">
    <source>
        <dbReference type="EMBL" id="KAF6201820.1"/>
    </source>
</evidence>